<proteinExistence type="predicted"/>
<reference evidence="4 5" key="1">
    <citation type="journal article" date="2015" name="Sci. Rep.">
        <title>Unraveling adaptation of Pontibacter korlensis to radiation and infertility in desert through complete genome and comparative transcriptomic analysis.</title>
        <authorList>
            <person name="Dai J."/>
            <person name="Dai W."/>
            <person name="Qiu C."/>
            <person name="Yang Z."/>
            <person name="Zhang Y."/>
            <person name="Zhou M."/>
            <person name="Zhang L."/>
            <person name="Fang C."/>
            <person name="Gao Q."/>
            <person name="Yang Q."/>
            <person name="Li X."/>
            <person name="Wang Z."/>
            <person name="Wang Z."/>
            <person name="Jia Z."/>
            <person name="Chen X."/>
        </authorList>
    </citation>
    <scope>NUCLEOTIDE SEQUENCE [LARGE SCALE GENOMIC DNA]</scope>
    <source>
        <strain evidence="4 5">X14-1T</strain>
    </source>
</reference>
<accession>A0A0E3ZFR6</accession>
<organism evidence="4 5">
    <name type="scientific">Pontibacter korlensis</name>
    <dbReference type="NCBI Taxonomy" id="400092"/>
    <lineage>
        <taxon>Bacteria</taxon>
        <taxon>Pseudomonadati</taxon>
        <taxon>Bacteroidota</taxon>
        <taxon>Cytophagia</taxon>
        <taxon>Cytophagales</taxon>
        <taxon>Hymenobacteraceae</taxon>
        <taxon>Pontibacter</taxon>
    </lineage>
</organism>
<dbReference type="EMBL" id="CP009621">
    <property type="protein sequence ID" value="AKD04509.1"/>
    <property type="molecule type" value="Genomic_DNA"/>
</dbReference>
<evidence type="ECO:0000313" key="4">
    <source>
        <dbReference type="EMBL" id="AKD04509.1"/>
    </source>
</evidence>
<dbReference type="InterPro" id="IPR000182">
    <property type="entry name" value="GNAT_dom"/>
</dbReference>
<keyword evidence="2" id="KW-0012">Acyltransferase</keyword>
<evidence type="ECO:0000313" key="5">
    <source>
        <dbReference type="Proteomes" id="UP000033109"/>
    </source>
</evidence>
<dbReference type="GO" id="GO:0016747">
    <property type="term" value="F:acyltransferase activity, transferring groups other than amino-acyl groups"/>
    <property type="evidence" value="ECO:0007669"/>
    <property type="project" value="InterPro"/>
</dbReference>
<dbReference type="PROSITE" id="PS51186">
    <property type="entry name" value="GNAT"/>
    <property type="match status" value="1"/>
</dbReference>
<dbReference type="InterPro" id="IPR016181">
    <property type="entry name" value="Acyl_CoA_acyltransferase"/>
</dbReference>
<gene>
    <name evidence="4" type="ORF">PKOR_17180</name>
</gene>
<sequence length="149" mass="16827">MINIHRTNSDNSDFRALVQLLDQDLQRRDGEEHSFYAQYNKIDKIQHVVTASKDGVAVGCGAIKAFTTEAAEVKRMFVLEECRGHGIAQQVLQELERWAKELGYTSCVLETGKKQPEAIRLYQKSGYALIPNYGQYIGVENSVCMQKAL</sequence>
<dbReference type="CDD" id="cd04301">
    <property type="entry name" value="NAT_SF"/>
    <property type="match status" value="1"/>
</dbReference>
<dbReference type="STRING" id="400092.PKOR_17180"/>
<evidence type="ECO:0000256" key="1">
    <source>
        <dbReference type="ARBA" id="ARBA00022679"/>
    </source>
</evidence>
<dbReference type="KEGG" id="pko:PKOR_17180"/>
<dbReference type="PANTHER" id="PTHR43877:SF2">
    <property type="entry name" value="AMINOALKYLPHOSPHONATE N-ACETYLTRANSFERASE-RELATED"/>
    <property type="match status" value="1"/>
</dbReference>
<dbReference type="Gene3D" id="3.40.630.30">
    <property type="match status" value="1"/>
</dbReference>
<evidence type="ECO:0000259" key="3">
    <source>
        <dbReference type="PROSITE" id="PS51186"/>
    </source>
</evidence>
<dbReference type="RefSeq" id="WP_046312372.1">
    <property type="nucleotide sequence ID" value="NZ_CBCSCY010000006.1"/>
</dbReference>
<protein>
    <submittedName>
        <fullName evidence="4">GNAT family acetyltransferase</fullName>
    </submittedName>
</protein>
<dbReference type="HOGENOM" id="CLU_013985_11_8_10"/>
<feature type="domain" description="N-acetyltransferase" evidence="3">
    <location>
        <begin position="2"/>
        <end position="149"/>
    </location>
</feature>
<keyword evidence="1 4" id="KW-0808">Transferase</keyword>
<dbReference type="AlphaFoldDB" id="A0A0E3ZFR6"/>
<dbReference type="PATRIC" id="fig|400092.3.peg.3763"/>
<keyword evidence="5" id="KW-1185">Reference proteome</keyword>
<dbReference type="SUPFAM" id="SSF55729">
    <property type="entry name" value="Acyl-CoA N-acyltransferases (Nat)"/>
    <property type="match status" value="1"/>
</dbReference>
<dbReference type="InterPro" id="IPR050832">
    <property type="entry name" value="Bact_Acetyltransf"/>
</dbReference>
<dbReference type="Pfam" id="PF00583">
    <property type="entry name" value="Acetyltransf_1"/>
    <property type="match status" value="1"/>
</dbReference>
<evidence type="ECO:0000256" key="2">
    <source>
        <dbReference type="ARBA" id="ARBA00023315"/>
    </source>
</evidence>
<dbReference type="Proteomes" id="UP000033109">
    <property type="component" value="Chromosome"/>
</dbReference>
<dbReference type="OrthoDB" id="9803233at2"/>
<dbReference type="PANTHER" id="PTHR43877">
    <property type="entry name" value="AMINOALKYLPHOSPHONATE N-ACETYLTRANSFERASE-RELATED-RELATED"/>
    <property type="match status" value="1"/>
</dbReference>
<name>A0A0E3ZFR6_9BACT</name>